<dbReference type="Proteomes" id="UP001432027">
    <property type="component" value="Unassembled WGS sequence"/>
</dbReference>
<evidence type="ECO:0000313" key="2">
    <source>
        <dbReference type="EMBL" id="GMS81555.1"/>
    </source>
</evidence>
<comment type="caution">
    <text evidence="2">The sequence shown here is derived from an EMBL/GenBank/DDBJ whole genome shotgun (WGS) entry which is preliminary data.</text>
</comment>
<feature type="non-terminal residue" evidence="2">
    <location>
        <position position="1"/>
    </location>
</feature>
<evidence type="ECO:0000313" key="3">
    <source>
        <dbReference type="Proteomes" id="UP001432027"/>
    </source>
</evidence>
<organism evidence="2 3">
    <name type="scientific">Pristionchus entomophagus</name>
    <dbReference type="NCBI Taxonomy" id="358040"/>
    <lineage>
        <taxon>Eukaryota</taxon>
        <taxon>Metazoa</taxon>
        <taxon>Ecdysozoa</taxon>
        <taxon>Nematoda</taxon>
        <taxon>Chromadorea</taxon>
        <taxon>Rhabditida</taxon>
        <taxon>Rhabditina</taxon>
        <taxon>Diplogasteromorpha</taxon>
        <taxon>Diplogasteroidea</taxon>
        <taxon>Neodiplogasteridae</taxon>
        <taxon>Pristionchus</taxon>
    </lineage>
</organism>
<keyword evidence="3" id="KW-1185">Reference proteome</keyword>
<feature type="non-terminal residue" evidence="2">
    <location>
        <position position="159"/>
    </location>
</feature>
<sequence>VALPKTPLSAIEEWKRKIDSVNTNDPALVALMNEGLSAMEVFMKPDSTYADRTRALAHLDCERVVSLNFASAQNDANRDLVHGFAECLHLTLNNLMRERNIPNTTSGVDDHSILVPSNFDGDESNNENNQISSLDRQIKEEEPFDESIDYAALNRHCIS</sequence>
<feature type="region of interest" description="Disordered" evidence="1">
    <location>
        <begin position="103"/>
        <end position="137"/>
    </location>
</feature>
<gene>
    <name evidence="2" type="ORF">PENTCL1PPCAC_3730</name>
</gene>
<name>A0AAV5SN59_9BILA</name>
<reference evidence="2" key="1">
    <citation type="submission" date="2023-10" db="EMBL/GenBank/DDBJ databases">
        <title>Genome assembly of Pristionchus species.</title>
        <authorList>
            <person name="Yoshida K."/>
            <person name="Sommer R.J."/>
        </authorList>
    </citation>
    <scope>NUCLEOTIDE SEQUENCE</scope>
    <source>
        <strain evidence="2">RS0144</strain>
    </source>
</reference>
<proteinExistence type="predicted"/>
<accession>A0AAV5SN59</accession>
<evidence type="ECO:0000256" key="1">
    <source>
        <dbReference type="SAM" id="MobiDB-lite"/>
    </source>
</evidence>
<dbReference type="AlphaFoldDB" id="A0AAV5SN59"/>
<feature type="compositionally biased region" description="Polar residues" evidence="1">
    <location>
        <begin position="126"/>
        <end position="135"/>
    </location>
</feature>
<dbReference type="EMBL" id="BTSX01000001">
    <property type="protein sequence ID" value="GMS81555.1"/>
    <property type="molecule type" value="Genomic_DNA"/>
</dbReference>
<protein>
    <submittedName>
        <fullName evidence="2">Uncharacterized protein</fullName>
    </submittedName>
</protein>